<dbReference type="GO" id="GO:0043565">
    <property type="term" value="F:sequence-specific DNA binding"/>
    <property type="evidence" value="ECO:0007669"/>
    <property type="project" value="InterPro"/>
</dbReference>
<dbReference type="InterPro" id="IPR002514">
    <property type="entry name" value="Transposase_8"/>
</dbReference>
<dbReference type="GO" id="GO:0004803">
    <property type="term" value="F:transposase activity"/>
    <property type="evidence" value="ECO:0007669"/>
    <property type="project" value="InterPro"/>
</dbReference>
<dbReference type="PANTHER" id="PTHR37936">
    <property type="entry name" value="TRANSPOSASE INSC FOR INSERTION ELEMENT IS2A-RELATED"/>
    <property type="match status" value="1"/>
</dbReference>
<dbReference type="AlphaFoldDB" id="A0A6B8M7L1"/>
<protein>
    <submittedName>
        <fullName evidence="1">Transposase</fullName>
    </submittedName>
</protein>
<dbReference type="KEGG" id="mpar:F7D14_21060"/>
<dbReference type="NCBIfam" id="NF047595">
    <property type="entry name" value="IS66_ISRel24_TnpA"/>
    <property type="match status" value="1"/>
</dbReference>
<dbReference type="RefSeq" id="WP_016921329.1">
    <property type="nucleotide sequence ID" value="NZ_CP044333.1"/>
</dbReference>
<dbReference type="EMBL" id="CP044333">
    <property type="protein sequence ID" value="QGN00075.1"/>
    <property type="molecule type" value="Genomic_DNA"/>
</dbReference>
<evidence type="ECO:0000313" key="2">
    <source>
        <dbReference type="Proteomes" id="UP000422569"/>
    </source>
</evidence>
<organism evidence="1 2">
    <name type="scientific">Methylocystis parvus</name>
    <dbReference type="NCBI Taxonomy" id="134"/>
    <lineage>
        <taxon>Bacteria</taxon>
        <taxon>Pseudomonadati</taxon>
        <taxon>Pseudomonadota</taxon>
        <taxon>Alphaproteobacteria</taxon>
        <taxon>Hyphomicrobiales</taxon>
        <taxon>Methylocystaceae</taxon>
        <taxon>Methylocystis</taxon>
    </lineage>
</organism>
<name>A0A6B8M7L1_9HYPH</name>
<dbReference type="SUPFAM" id="SSF48295">
    <property type="entry name" value="TrpR-like"/>
    <property type="match status" value="1"/>
</dbReference>
<accession>A0A6B8M7L1</accession>
<keyword evidence="1" id="KW-0614">Plasmid</keyword>
<dbReference type="InterPro" id="IPR010921">
    <property type="entry name" value="Trp_repressor/repl_initiator"/>
</dbReference>
<dbReference type="Proteomes" id="UP000422569">
    <property type="component" value="Plasmid unnamed2"/>
</dbReference>
<evidence type="ECO:0000313" key="1">
    <source>
        <dbReference type="EMBL" id="QGN00075.1"/>
    </source>
</evidence>
<geneLocation type="plasmid" evidence="1">
    <name>unnamed2</name>
</geneLocation>
<reference evidence="1 2" key="1">
    <citation type="submission" date="2019-09" db="EMBL/GenBank/DDBJ databases">
        <title>Isolation and complete genome sequencing of Methylocystis species.</title>
        <authorList>
            <person name="Rumah B.L."/>
            <person name="Stead C.E."/>
            <person name="Stevens B.C."/>
            <person name="Minton N.P."/>
            <person name="Grosse-Honebrink A."/>
            <person name="Zhang Y."/>
        </authorList>
    </citation>
    <scope>NUCLEOTIDE SEQUENCE [LARGE SCALE GENOMIC DNA]</scope>
    <source>
        <strain evidence="1 2">BRCS2</strain>
        <plasmid evidence="1 2">unnamed2</plasmid>
    </source>
</reference>
<dbReference type="PANTHER" id="PTHR37936:SF3">
    <property type="entry name" value="TRANSPOSASE INSC FOR INSERTION ELEMENT IS2A-RELATED"/>
    <property type="match status" value="1"/>
</dbReference>
<dbReference type="Pfam" id="PF01527">
    <property type="entry name" value="HTH_Tnp_1"/>
    <property type="match status" value="1"/>
</dbReference>
<keyword evidence="2" id="KW-1185">Reference proteome</keyword>
<dbReference type="GO" id="GO:0006313">
    <property type="term" value="P:DNA transposition"/>
    <property type="evidence" value="ECO:0007669"/>
    <property type="project" value="InterPro"/>
</dbReference>
<proteinExistence type="predicted"/>
<gene>
    <name evidence="1" type="ORF">F7D14_21060</name>
</gene>
<sequence>MSAAKNGGTRRTWSLEDRQRIVAEALAPGASVAAVARRHGLNANLVFKWLRRSREGWLDRRRAPAKETAAARMSPDLAAQTFVPVELLELKPASMSPALAPSSAPVAKIAATPVRGARKSVRRGAMEVSLPNGARLSLDADVDTEALHRVLSALGDL</sequence>